<dbReference type="EC" id="2.7.13.3" evidence="2"/>
<dbReference type="Proteomes" id="UP000199086">
    <property type="component" value="Unassembled WGS sequence"/>
</dbReference>
<feature type="transmembrane region" description="Helical" evidence="9">
    <location>
        <begin position="158"/>
        <end position="180"/>
    </location>
</feature>
<dbReference type="InterPro" id="IPR011712">
    <property type="entry name" value="Sig_transdc_His_kin_sub3_dim/P"/>
</dbReference>
<evidence type="ECO:0000259" key="11">
    <source>
        <dbReference type="Pfam" id="PF07730"/>
    </source>
</evidence>
<dbReference type="GO" id="GO:0005524">
    <property type="term" value="F:ATP binding"/>
    <property type="evidence" value="ECO:0007669"/>
    <property type="project" value="UniProtKB-KW"/>
</dbReference>
<keyword evidence="4" id="KW-0808">Transferase</keyword>
<dbReference type="CDD" id="cd16917">
    <property type="entry name" value="HATPase_UhpB-NarQ-NarX-like"/>
    <property type="match status" value="1"/>
</dbReference>
<evidence type="ECO:0000259" key="10">
    <source>
        <dbReference type="Pfam" id="PF02518"/>
    </source>
</evidence>
<accession>A0A1G6GJD3</accession>
<keyword evidence="3" id="KW-0597">Phosphoprotein</keyword>
<dbReference type="PANTHER" id="PTHR24421">
    <property type="entry name" value="NITRATE/NITRITE SENSOR PROTEIN NARX-RELATED"/>
    <property type="match status" value="1"/>
</dbReference>
<organism evidence="13 14">
    <name type="scientific">Raineyella antarctica</name>
    <dbReference type="NCBI Taxonomy" id="1577474"/>
    <lineage>
        <taxon>Bacteria</taxon>
        <taxon>Bacillati</taxon>
        <taxon>Actinomycetota</taxon>
        <taxon>Actinomycetes</taxon>
        <taxon>Propionibacteriales</taxon>
        <taxon>Propionibacteriaceae</taxon>
        <taxon>Raineyella</taxon>
    </lineage>
</organism>
<feature type="domain" description="Signal transduction histidine kinase subgroup 3 dimerisation and phosphoacceptor" evidence="11">
    <location>
        <begin position="227"/>
        <end position="292"/>
    </location>
</feature>
<dbReference type="Gene3D" id="3.30.565.10">
    <property type="entry name" value="Histidine kinase-like ATPase, C-terminal domain"/>
    <property type="match status" value="1"/>
</dbReference>
<keyword evidence="14" id="KW-1185">Reference proteome</keyword>
<evidence type="ECO:0000256" key="1">
    <source>
        <dbReference type="ARBA" id="ARBA00000085"/>
    </source>
</evidence>
<feature type="transmembrane region" description="Helical" evidence="9">
    <location>
        <begin position="108"/>
        <end position="138"/>
    </location>
</feature>
<evidence type="ECO:0000256" key="9">
    <source>
        <dbReference type="SAM" id="Phobius"/>
    </source>
</evidence>
<name>A0A1G6GJD3_9ACTN</name>
<evidence type="ECO:0000256" key="8">
    <source>
        <dbReference type="ARBA" id="ARBA00023012"/>
    </source>
</evidence>
<dbReference type="GO" id="GO:0046983">
    <property type="term" value="F:protein dimerization activity"/>
    <property type="evidence" value="ECO:0007669"/>
    <property type="project" value="InterPro"/>
</dbReference>
<dbReference type="GO" id="GO:0016020">
    <property type="term" value="C:membrane"/>
    <property type="evidence" value="ECO:0007669"/>
    <property type="project" value="InterPro"/>
</dbReference>
<dbReference type="GO" id="GO:0000155">
    <property type="term" value="F:phosphorelay sensor kinase activity"/>
    <property type="evidence" value="ECO:0007669"/>
    <property type="project" value="InterPro"/>
</dbReference>
<evidence type="ECO:0000313" key="13">
    <source>
        <dbReference type="EMBL" id="SDB81845.1"/>
    </source>
</evidence>
<evidence type="ECO:0000256" key="5">
    <source>
        <dbReference type="ARBA" id="ARBA00022741"/>
    </source>
</evidence>
<keyword evidence="8" id="KW-0902">Two-component regulatory system</keyword>
<feature type="domain" description="Histidine kinase/HSP90-like ATPase" evidence="10">
    <location>
        <begin position="337"/>
        <end position="419"/>
    </location>
</feature>
<dbReference type="STRING" id="1577474.GA0111570_103353"/>
<keyword evidence="7" id="KW-0067">ATP-binding</keyword>
<evidence type="ECO:0000313" key="14">
    <source>
        <dbReference type="Proteomes" id="UP000199086"/>
    </source>
</evidence>
<dbReference type="InterPro" id="IPR025828">
    <property type="entry name" value="Put_sensor_dom"/>
</dbReference>
<proteinExistence type="predicted"/>
<gene>
    <name evidence="13" type="ORF">GA0111570_103353</name>
</gene>
<keyword evidence="9" id="KW-0812">Transmembrane</keyword>
<dbReference type="InterPro" id="IPR050482">
    <property type="entry name" value="Sensor_HK_TwoCompSys"/>
</dbReference>
<evidence type="ECO:0000259" key="12">
    <source>
        <dbReference type="Pfam" id="PF13796"/>
    </source>
</evidence>
<dbReference type="PANTHER" id="PTHR24421:SF10">
    <property type="entry name" value="NITRATE_NITRITE SENSOR PROTEIN NARQ"/>
    <property type="match status" value="1"/>
</dbReference>
<keyword evidence="9" id="KW-1133">Transmembrane helix</keyword>
<dbReference type="Pfam" id="PF02518">
    <property type="entry name" value="HATPase_c"/>
    <property type="match status" value="1"/>
</dbReference>
<dbReference type="SUPFAM" id="SSF55874">
    <property type="entry name" value="ATPase domain of HSP90 chaperone/DNA topoisomerase II/histidine kinase"/>
    <property type="match status" value="1"/>
</dbReference>
<dbReference type="InterPro" id="IPR036890">
    <property type="entry name" value="HATPase_C_sf"/>
</dbReference>
<dbReference type="InterPro" id="IPR003594">
    <property type="entry name" value="HATPase_dom"/>
</dbReference>
<evidence type="ECO:0000256" key="6">
    <source>
        <dbReference type="ARBA" id="ARBA00022777"/>
    </source>
</evidence>
<comment type="catalytic activity">
    <reaction evidence="1">
        <text>ATP + protein L-histidine = ADP + protein N-phospho-L-histidine.</text>
        <dbReference type="EC" id="2.7.13.3"/>
    </reaction>
</comment>
<sequence length="432" mass="45796">MAAGDDGGVKWRWQLTLVALVAALLSVVCLVPAVVALLSLPLTVLWVGIPLLIGSTWVGRRLANAYRYGAGLVLGRPVPRPYRTEDQHRGFFVVVRGLLTDEATWRDLLWAGVNATAGLALTALPLVFLALAAAALALPFADLLPLSLPLPASTDDAAWWELALAGLVMAVGLLVAWWYATPHLVRTWAAMVDAMLGPSRTAVLSSRVAALTTSRADSVDSAAQEIRRIERDLHDGVQVRLVSLGMTIGLAEELVASKPDRARQMLAEAQRSVTDTLQDLRRLVHGIHPPVLADRGLVGAVRSLALDLPLDLEVRTSGFGGDESVRLPAPVEACAYFVISEALANIVKHSGADRGEILLELEPGILHGVVRDEGRGGAKVDGGSGLSGMQRRLAAFDGTLTVTSPPGGPTIVTMEVPCEPLSPRTTPSSEPD</sequence>
<dbReference type="Pfam" id="PF13796">
    <property type="entry name" value="Sensor"/>
    <property type="match status" value="1"/>
</dbReference>
<evidence type="ECO:0000256" key="7">
    <source>
        <dbReference type="ARBA" id="ARBA00022840"/>
    </source>
</evidence>
<dbReference type="Pfam" id="PF07730">
    <property type="entry name" value="HisKA_3"/>
    <property type="match status" value="1"/>
</dbReference>
<feature type="transmembrane region" description="Helical" evidence="9">
    <location>
        <begin position="12"/>
        <end position="34"/>
    </location>
</feature>
<keyword evidence="5" id="KW-0547">Nucleotide-binding</keyword>
<dbReference type="Gene3D" id="1.20.5.1930">
    <property type="match status" value="1"/>
</dbReference>
<evidence type="ECO:0000256" key="3">
    <source>
        <dbReference type="ARBA" id="ARBA00022553"/>
    </source>
</evidence>
<keyword evidence="6 13" id="KW-0418">Kinase</keyword>
<reference evidence="13 14" key="1">
    <citation type="submission" date="2016-06" db="EMBL/GenBank/DDBJ databases">
        <authorList>
            <person name="Olsen C.W."/>
            <person name="Carey S."/>
            <person name="Hinshaw L."/>
            <person name="Karasin A.I."/>
        </authorList>
    </citation>
    <scope>NUCLEOTIDE SEQUENCE [LARGE SCALE GENOMIC DNA]</scope>
    <source>
        <strain evidence="13 14">LZ-22</strain>
    </source>
</reference>
<protein>
    <recommendedName>
        <fullName evidence="2">histidine kinase</fullName>
        <ecNumber evidence="2">2.7.13.3</ecNumber>
    </recommendedName>
</protein>
<evidence type="ECO:0000256" key="2">
    <source>
        <dbReference type="ARBA" id="ARBA00012438"/>
    </source>
</evidence>
<keyword evidence="9" id="KW-0472">Membrane</keyword>
<feature type="domain" description="Putative sensor" evidence="12">
    <location>
        <begin position="20"/>
        <end position="196"/>
    </location>
</feature>
<dbReference type="AlphaFoldDB" id="A0A1G6GJD3"/>
<dbReference type="EMBL" id="FMYF01000003">
    <property type="protein sequence ID" value="SDB81845.1"/>
    <property type="molecule type" value="Genomic_DNA"/>
</dbReference>
<feature type="transmembrane region" description="Helical" evidence="9">
    <location>
        <begin position="40"/>
        <end position="58"/>
    </location>
</feature>
<evidence type="ECO:0000256" key="4">
    <source>
        <dbReference type="ARBA" id="ARBA00022679"/>
    </source>
</evidence>